<dbReference type="InterPro" id="IPR009080">
    <property type="entry name" value="tRNAsynth_Ia_anticodon-bd"/>
</dbReference>
<dbReference type="NCBIfam" id="NF004349">
    <property type="entry name" value="PRK05729.1"/>
    <property type="match status" value="1"/>
</dbReference>
<dbReference type="SUPFAM" id="SSF47323">
    <property type="entry name" value="Anticodon-binding domain of a subclass of class I aminoacyl-tRNA synthetases"/>
    <property type="match status" value="1"/>
</dbReference>
<evidence type="ECO:0000259" key="16">
    <source>
        <dbReference type="Pfam" id="PF00133"/>
    </source>
</evidence>
<feature type="compositionally biased region" description="Low complexity" evidence="15">
    <location>
        <begin position="283"/>
        <end position="295"/>
    </location>
</feature>
<dbReference type="FunFam" id="3.40.50.620:FF:000078">
    <property type="entry name" value="Valine--tRNA ligase, mitochondrial"/>
    <property type="match status" value="1"/>
</dbReference>
<dbReference type="SUPFAM" id="SSF50677">
    <property type="entry name" value="ValRS/IleRS/LeuRS editing domain"/>
    <property type="match status" value="1"/>
</dbReference>
<dbReference type="Gene3D" id="3.40.50.620">
    <property type="entry name" value="HUPs"/>
    <property type="match status" value="2"/>
</dbReference>
<comment type="similarity">
    <text evidence="3 14">Belongs to the class-I aminoacyl-tRNA synthetase family.</text>
</comment>
<evidence type="ECO:0000256" key="5">
    <source>
        <dbReference type="ARBA" id="ARBA00022490"/>
    </source>
</evidence>
<feature type="domain" description="Methionyl/Valyl/Leucyl/Isoleucyl-tRNA synthetase anticodon-binding" evidence="17">
    <location>
        <begin position="1079"/>
        <end position="1224"/>
    </location>
</feature>
<dbReference type="InterPro" id="IPR015943">
    <property type="entry name" value="WD40/YVTN_repeat-like_dom_sf"/>
</dbReference>
<dbReference type="PANTHER" id="PTHR11946:SF109">
    <property type="entry name" value="VALINE--TRNA LIGASE"/>
    <property type="match status" value="1"/>
</dbReference>
<evidence type="ECO:0000256" key="14">
    <source>
        <dbReference type="RuleBase" id="RU363035"/>
    </source>
</evidence>
<feature type="domain" description="Aminoacyl-tRNA synthetase class Ia" evidence="16">
    <location>
        <begin position="415"/>
        <end position="1031"/>
    </location>
</feature>
<keyword evidence="8 14" id="KW-0067">ATP-binding</keyword>
<dbReference type="InterPro" id="IPR014729">
    <property type="entry name" value="Rossmann-like_a/b/a_fold"/>
</dbReference>
<evidence type="ECO:0000256" key="2">
    <source>
        <dbReference type="ARBA" id="ARBA00004496"/>
    </source>
</evidence>
<feature type="region of interest" description="Disordered" evidence="15">
    <location>
        <begin position="277"/>
        <end position="297"/>
    </location>
</feature>
<feature type="compositionally biased region" description="Acidic residues" evidence="15">
    <location>
        <begin position="226"/>
        <end position="235"/>
    </location>
</feature>
<feature type="compositionally biased region" description="Polar residues" evidence="15">
    <location>
        <begin position="310"/>
        <end position="319"/>
    </location>
</feature>
<name>A0A8H3YLD4_VENIN</name>
<comment type="catalytic activity">
    <reaction evidence="13">
        <text>tRNA(Val) + L-valine + ATP = L-valyl-tRNA(Val) + AMP + diphosphate</text>
        <dbReference type="Rhea" id="RHEA:10704"/>
        <dbReference type="Rhea" id="RHEA-COMP:9672"/>
        <dbReference type="Rhea" id="RHEA-COMP:9708"/>
        <dbReference type="ChEBI" id="CHEBI:30616"/>
        <dbReference type="ChEBI" id="CHEBI:33019"/>
        <dbReference type="ChEBI" id="CHEBI:57762"/>
        <dbReference type="ChEBI" id="CHEBI:78442"/>
        <dbReference type="ChEBI" id="CHEBI:78537"/>
        <dbReference type="ChEBI" id="CHEBI:456215"/>
        <dbReference type="EC" id="6.1.1.9"/>
    </reaction>
</comment>
<evidence type="ECO:0000313" key="19">
    <source>
        <dbReference type="Proteomes" id="UP000433883"/>
    </source>
</evidence>
<accession>A0A8H3YLD4</accession>
<protein>
    <recommendedName>
        <fullName evidence="12">Valine--tRNA ligase, mitochondrial</fullName>
        <ecNumber evidence="4">6.1.1.9</ecNumber>
    </recommendedName>
    <alternativeName>
        <fullName evidence="11">Valyl-tRNA synthetase</fullName>
    </alternativeName>
</protein>
<dbReference type="Pfam" id="PF08264">
    <property type="entry name" value="Anticodon_1"/>
    <property type="match status" value="1"/>
</dbReference>
<organism evidence="18 19">
    <name type="scientific">Venturia inaequalis</name>
    <name type="common">Apple scab fungus</name>
    <dbReference type="NCBI Taxonomy" id="5025"/>
    <lineage>
        <taxon>Eukaryota</taxon>
        <taxon>Fungi</taxon>
        <taxon>Dikarya</taxon>
        <taxon>Ascomycota</taxon>
        <taxon>Pezizomycotina</taxon>
        <taxon>Dothideomycetes</taxon>
        <taxon>Pleosporomycetidae</taxon>
        <taxon>Venturiales</taxon>
        <taxon>Venturiaceae</taxon>
        <taxon>Venturia</taxon>
    </lineage>
</organism>
<dbReference type="FunFam" id="3.90.740.10:FF:000005">
    <property type="entry name" value="Valine--tRNA ligase, mitochondrial"/>
    <property type="match status" value="1"/>
</dbReference>
<dbReference type="InterPro" id="IPR036322">
    <property type="entry name" value="WD40_repeat_dom_sf"/>
</dbReference>
<dbReference type="InterPro" id="IPR009008">
    <property type="entry name" value="Val/Leu/Ile-tRNA-synth_edit"/>
</dbReference>
<dbReference type="InterPro" id="IPR002300">
    <property type="entry name" value="aa-tRNA-synth_Ia"/>
</dbReference>
<keyword evidence="9 14" id="KW-0648">Protein biosynthesis</keyword>
<feature type="compositionally biased region" description="Gly residues" evidence="15">
    <location>
        <begin position="238"/>
        <end position="249"/>
    </location>
</feature>
<dbReference type="Gene3D" id="2.130.10.10">
    <property type="entry name" value="YVTN repeat-like/Quinoprotein amine dehydrogenase"/>
    <property type="match status" value="1"/>
</dbReference>
<evidence type="ECO:0000256" key="11">
    <source>
        <dbReference type="ARBA" id="ARBA00029936"/>
    </source>
</evidence>
<dbReference type="GO" id="GO:0004832">
    <property type="term" value="F:valine-tRNA ligase activity"/>
    <property type="evidence" value="ECO:0007669"/>
    <property type="project" value="UniProtKB-EC"/>
</dbReference>
<dbReference type="InterPro" id="IPR013155">
    <property type="entry name" value="M/V/L/I-tRNA-synth_anticd-bd"/>
</dbReference>
<evidence type="ECO:0000259" key="17">
    <source>
        <dbReference type="Pfam" id="PF08264"/>
    </source>
</evidence>
<dbReference type="SUPFAM" id="SSF50978">
    <property type="entry name" value="WD40 repeat-like"/>
    <property type="match status" value="1"/>
</dbReference>
<dbReference type="EMBL" id="WNWQ01001023">
    <property type="protein sequence ID" value="KAE9962532.1"/>
    <property type="molecule type" value="Genomic_DNA"/>
</dbReference>
<comment type="subcellular location">
    <subcellularLocation>
        <location evidence="2">Cytoplasm</location>
    </subcellularLocation>
    <subcellularLocation>
        <location evidence="1">Mitochondrion</location>
    </subcellularLocation>
</comment>
<dbReference type="GO" id="GO:0005829">
    <property type="term" value="C:cytosol"/>
    <property type="evidence" value="ECO:0007669"/>
    <property type="project" value="TreeGrafter"/>
</dbReference>
<feature type="compositionally biased region" description="Basic and acidic residues" evidence="15">
    <location>
        <begin position="372"/>
        <end position="387"/>
    </location>
</feature>
<dbReference type="NCBIfam" id="TIGR00422">
    <property type="entry name" value="valS"/>
    <property type="match status" value="1"/>
</dbReference>
<dbReference type="CDD" id="cd07962">
    <property type="entry name" value="Anticodon_Ia_Val"/>
    <property type="match status" value="1"/>
</dbReference>
<dbReference type="EC" id="6.1.1.9" evidence="4"/>
<evidence type="ECO:0000256" key="6">
    <source>
        <dbReference type="ARBA" id="ARBA00022598"/>
    </source>
</evidence>
<dbReference type="InterPro" id="IPR001412">
    <property type="entry name" value="aa-tRNA-synth_I_CS"/>
</dbReference>
<reference evidence="18 19" key="1">
    <citation type="submission" date="2019-11" db="EMBL/GenBank/DDBJ databases">
        <title>Venturia inaequalis Genome Resource.</title>
        <authorList>
            <person name="Lichtner F.J."/>
        </authorList>
    </citation>
    <scope>NUCLEOTIDE SEQUENCE [LARGE SCALE GENOMIC DNA]</scope>
    <source>
        <strain evidence="18">Bline_iso_100314</strain>
    </source>
</reference>
<dbReference type="FunFam" id="1.10.730.10:FF:000009">
    <property type="entry name" value="Valine--tRNA ligase, mitochondrial"/>
    <property type="match status" value="1"/>
</dbReference>
<evidence type="ECO:0000256" key="4">
    <source>
        <dbReference type="ARBA" id="ARBA00013169"/>
    </source>
</evidence>
<evidence type="ECO:0000256" key="8">
    <source>
        <dbReference type="ARBA" id="ARBA00022840"/>
    </source>
</evidence>
<dbReference type="PANTHER" id="PTHR11946">
    <property type="entry name" value="VALYL-TRNA SYNTHETASES"/>
    <property type="match status" value="1"/>
</dbReference>
<gene>
    <name evidence="18" type="ORF">BLS_000212</name>
</gene>
<dbReference type="Gene3D" id="1.10.730.10">
    <property type="entry name" value="Isoleucyl-tRNA Synthetase, Domain 1"/>
    <property type="match status" value="1"/>
</dbReference>
<dbReference type="GO" id="GO:0002161">
    <property type="term" value="F:aminoacyl-tRNA deacylase activity"/>
    <property type="evidence" value="ECO:0007669"/>
    <property type="project" value="InterPro"/>
</dbReference>
<evidence type="ECO:0000256" key="12">
    <source>
        <dbReference type="ARBA" id="ARBA00040837"/>
    </source>
</evidence>
<dbReference type="InterPro" id="IPR033705">
    <property type="entry name" value="Anticodon_Ia_Val"/>
</dbReference>
<evidence type="ECO:0000256" key="1">
    <source>
        <dbReference type="ARBA" id="ARBA00004173"/>
    </source>
</evidence>
<feature type="region of interest" description="Disordered" evidence="15">
    <location>
        <begin position="310"/>
        <end position="387"/>
    </location>
</feature>
<dbReference type="Pfam" id="PF00133">
    <property type="entry name" value="tRNA-synt_1"/>
    <property type="match status" value="1"/>
</dbReference>
<evidence type="ECO:0000313" key="18">
    <source>
        <dbReference type="EMBL" id="KAE9962532.1"/>
    </source>
</evidence>
<evidence type="ECO:0000256" key="13">
    <source>
        <dbReference type="ARBA" id="ARBA00047552"/>
    </source>
</evidence>
<keyword evidence="10 14" id="KW-0030">Aminoacyl-tRNA synthetase</keyword>
<feature type="compositionally biased region" description="Basic and acidic residues" evidence="15">
    <location>
        <begin position="328"/>
        <end position="356"/>
    </location>
</feature>
<dbReference type="InterPro" id="IPR002303">
    <property type="entry name" value="Valyl-tRNA_ligase"/>
</dbReference>
<dbReference type="Proteomes" id="UP000433883">
    <property type="component" value="Unassembled WGS sequence"/>
</dbReference>
<dbReference type="SUPFAM" id="SSF52374">
    <property type="entry name" value="Nucleotidylyl transferase"/>
    <property type="match status" value="1"/>
</dbReference>
<dbReference type="FunFam" id="3.40.50.620:FF:000020">
    <property type="entry name" value="Valine--tRNA ligase, mitochondrial"/>
    <property type="match status" value="1"/>
</dbReference>
<evidence type="ECO:0000256" key="7">
    <source>
        <dbReference type="ARBA" id="ARBA00022741"/>
    </source>
</evidence>
<feature type="region of interest" description="Disordered" evidence="15">
    <location>
        <begin position="226"/>
        <end position="250"/>
    </location>
</feature>
<keyword evidence="7 14" id="KW-0547">Nucleotide-binding</keyword>
<evidence type="ECO:0000256" key="3">
    <source>
        <dbReference type="ARBA" id="ARBA00005594"/>
    </source>
</evidence>
<evidence type="ECO:0000256" key="9">
    <source>
        <dbReference type="ARBA" id="ARBA00022917"/>
    </source>
</evidence>
<keyword evidence="6 14" id="KW-0436">Ligase</keyword>
<dbReference type="PRINTS" id="PR00986">
    <property type="entry name" value="TRNASYNTHVAL"/>
</dbReference>
<keyword evidence="5" id="KW-0963">Cytoplasm</keyword>
<dbReference type="PROSITE" id="PS00178">
    <property type="entry name" value="AA_TRNA_LIGASE_I"/>
    <property type="match status" value="1"/>
</dbReference>
<proteinExistence type="inferred from homology"/>
<dbReference type="CDD" id="cd00817">
    <property type="entry name" value="ValRS_core"/>
    <property type="match status" value="1"/>
</dbReference>
<dbReference type="Gene3D" id="3.90.740.10">
    <property type="entry name" value="Valyl/Leucyl/Isoleucyl-tRNA synthetase, editing domain"/>
    <property type="match status" value="1"/>
</dbReference>
<sequence length="1361" mass="151565">MCDAPVVPTSIQSTQEVLIAVPGTREGHVDIFSLPSERRLHSIPPAEEGKTGMVMAIRILYINTSLHVIVGTESGLTSVQKLNPHSDTWETTYISKPHTQPILSLGVISTTHPLATAAASDIRYLTSSADALITLNPVQKIDGNEPLKICQTRHSGQQALSVRSDGRIFATGGWDGRVRVYSAKSLREVAVLKWHKEGVYGIAFSAIGEGELVQEGMEGRMCGEGGDGDGGEGEVGETLGGMRGGGGIVGRKREGKALETHWLAAGTRTFKKMALNGASHNVPGEPTGPTTGAPPQLSSEIKSEILNAASEQPAGQSAPGQDGGDQNAGKKEKSEKELKREAAKAEKLKKFQEKQQKTKQAAPAAKEKAKKPKAEVEELAPYKEETPEGSKKILKSLDDPHRKAYIPAVVESAWGAWWEKEGFFKPEFTADGNVKEDGYFVIPIPPPNVTGNLHIGHALATALQDALIRWNRMQGKTVLYLPGCDHAGISTQSVVENMLWRREGKTRHDLGREKLVETIWAWKGEYHDKINHVLRRMGGSMDWTREAFTMDKNLSAAVTETFCRLQEEGLIYRENRLVNWCCRLQTAMSNLEVDNKELTGRTLIDVPGYDKKVAFGVITTFKYRIDGLDETISVATTRPETILGDTGIAVHPEDDRYKHLVGKFARHPFIDRLLPIVADDYVEKDFGTGAVKITPGHDANDFALGKRHNLERINIYNNDGTLNENGGKFEGQKRFDARYTVVAELKTLGLFVEEKDNPMVIPLCSRTKDVIEPVLRPQWWMDVKEMAKEALAAVVDERIKIRPDTAKRSYIRWMSNIEPWCLSRQLWWGHQCPAYHITVDGTPTDDEWVTGRTIEEAQNKAEAKYPGKKITLERDPDVLDTWFSSGLWPFSTLGWPAKTHDFEKLFPTSLLETGWDILFFWVARMIMLSLKMTGQVPFTEVYCHSLVRDSDGRKMSKSLGNVIDPIDIMEGISLSQLNSKLLQGNLDPKEVVKATNYQKTAFPQGIPECGSDALRFSLIQYTTGGGDIAFDVKVMAGYRRFCNKIYQATKYCLGTFEKFGGDFKPRDTASKSGTETLSERWILSKLNKATQGVNDAMHAREFSRATQILYNHLYDELFDVFIENSKTIITDGSAEERNSAMNTLYTALEQNLRLLHPFAPFLTEELWQRLGRRPSEEIPSITVAKYPVYRDDFSDPEAEEAYELVLDSAKGVRSLIAEYRTENSTVYIQTANDAAFKIASEQLAIIKSIAGKNWKEISVIPHKEATPTGCAVFAVSTNAAVFLKLQGDINIDEEIAKVQGKMKKVAETAAKQRKLIGAPDFKEKVSVAVQEAEDKKLDEALALQRNYEKTIEQFQTMKLGK</sequence>
<comment type="caution">
    <text evidence="18">The sequence shown here is derived from an EMBL/GenBank/DDBJ whole genome shotgun (WGS) entry which is preliminary data.</text>
</comment>
<evidence type="ECO:0000256" key="15">
    <source>
        <dbReference type="SAM" id="MobiDB-lite"/>
    </source>
</evidence>
<dbReference type="HAMAP" id="MF_02004">
    <property type="entry name" value="Val_tRNA_synth_type1"/>
    <property type="match status" value="1"/>
</dbReference>
<dbReference type="GO" id="GO:0006438">
    <property type="term" value="P:valyl-tRNA aminoacylation"/>
    <property type="evidence" value="ECO:0007669"/>
    <property type="project" value="InterPro"/>
</dbReference>
<evidence type="ECO:0000256" key="10">
    <source>
        <dbReference type="ARBA" id="ARBA00023146"/>
    </source>
</evidence>
<dbReference type="GO" id="GO:0005524">
    <property type="term" value="F:ATP binding"/>
    <property type="evidence" value="ECO:0007669"/>
    <property type="project" value="UniProtKB-KW"/>
</dbReference>
<dbReference type="GO" id="GO:0005739">
    <property type="term" value="C:mitochondrion"/>
    <property type="evidence" value="ECO:0007669"/>
    <property type="project" value="UniProtKB-SubCell"/>
</dbReference>